<accession>A0A9N9KXI1</accession>
<feature type="compositionally biased region" description="Polar residues" evidence="1">
    <location>
        <begin position="1"/>
        <end position="12"/>
    </location>
</feature>
<feature type="compositionally biased region" description="Acidic residues" evidence="1">
    <location>
        <begin position="112"/>
        <end position="123"/>
    </location>
</feature>
<dbReference type="AlphaFoldDB" id="A0A9N9KXI1"/>
<keyword evidence="3" id="KW-1185">Reference proteome</keyword>
<reference evidence="2" key="1">
    <citation type="submission" date="2021-07" db="EMBL/GenBank/DDBJ databases">
        <authorList>
            <person name="Durling M."/>
        </authorList>
    </citation>
    <scope>NUCLEOTIDE SEQUENCE</scope>
</reference>
<feature type="compositionally biased region" description="Low complexity" evidence="1">
    <location>
        <begin position="23"/>
        <end position="39"/>
    </location>
</feature>
<dbReference type="EMBL" id="CAJVRL010000052">
    <property type="protein sequence ID" value="CAG8953792.1"/>
    <property type="molecule type" value="Genomic_DNA"/>
</dbReference>
<protein>
    <submittedName>
        <fullName evidence="2">Uncharacterized protein</fullName>
    </submittedName>
</protein>
<evidence type="ECO:0000256" key="1">
    <source>
        <dbReference type="SAM" id="MobiDB-lite"/>
    </source>
</evidence>
<name>A0A9N9KXI1_9HELO</name>
<feature type="region of interest" description="Disordered" evidence="1">
    <location>
        <begin position="1"/>
        <end position="62"/>
    </location>
</feature>
<comment type="caution">
    <text evidence="2">The sequence shown here is derived from an EMBL/GenBank/DDBJ whole genome shotgun (WGS) entry which is preliminary data.</text>
</comment>
<evidence type="ECO:0000313" key="2">
    <source>
        <dbReference type="EMBL" id="CAG8953792.1"/>
    </source>
</evidence>
<dbReference type="Proteomes" id="UP000696280">
    <property type="component" value="Unassembled WGS sequence"/>
</dbReference>
<feature type="compositionally biased region" description="Polar residues" evidence="1">
    <location>
        <begin position="90"/>
        <end position="100"/>
    </location>
</feature>
<sequence length="200" mass="22269">MSESSQPNTMEASESKTLENVETTTPKTKVPDTPTTQVPADMSGDEDYDATSQGAAEKFDTKGPLSHIMDAVAQFNLLKATDVAAESSDENSTVPPLTSDSDWEMVANTTEQAEEETESENTDAEWEMLEYRDAKPCTVPADYLEGKKKKKMALLKKIEDKLDVATKHNKEEHIQIANEYIKKIKGDIKYIDRCLEEIKG</sequence>
<feature type="region of interest" description="Disordered" evidence="1">
    <location>
        <begin position="85"/>
        <end position="123"/>
    </location>
</feature>
<organism evidence="2 3">
    <name type="scientific">Hymenoscyphus fraxineus</name>
    <dbReference type="NCBI Taxonomy" id="746836"/>
    <lineage>
        <taxon>Eukaryota</taxon>
        <taxon>Fungi</taxon>
        <taxon>Dikarya</taxon>
        <taxon>Ascomycota</taxon>
        <taxon>Pezizomycotina</taxon>
        <taxon>Leotiomycetes</taxon>
        <taxon>Helotiales</taxon>
        <taxon>Helotiaceae</taxon>
        <taxon>Hymenoscyphus</taxon>
    </lineage>
</organism>
<gene>
    <name evidence="2" type="ORF">HYFRA_00006684</name>
</gene>
<dbReference type="OrthoDB" id="10454639at2759"/>
<evidence type="ECO:0000313" key="3">
    <source>
        <dbReference type="Proteomes" id="UP000696280"/>
    </source>
</evidence>
<proteinExistence type="predicted"/>